<evidence type="ECO:0000256" key="5">
    <source>
        <dbReference type="ARBA" id="ARBA00023136"/>
    </source>
</evidence>
<dbReference type="Proteomes" id="UP000660024">
    <property type="component" value="Unassembled WGS sequence"/>
</dbReference>
<comment type="subcellular location">
    <subcellularLocation>
        <location evidence="1">Membrane</location>
        <topology evidence="1">Multi-pass membrane protein</topology>
    </subcellularLocation>
</comment>
<proteinExistence type="predicted"/>
<dbReference type="SUPFAM" id="SSF160240">
    <property type="entry name" value="Cation efflux protein cytoplasmic domain-like"/>
    <property type="match status" value="1"/>
</dbReference>
<dbReference type="InterPro" id="IPR040177">
    <property type="entry name" value="SLC30A9"/>
</dbReference>
<dbReference type="PANTHER" id="PTHR13414">
    <property type="entry name" value="HUEL-CATION TRANSPORTER"/>
    <property type="match status" value="1"/>
</dbReference>
<dbReference type="InterPro" id="IPR002524">
    <property type="entry name" value="Cation_efflux"/>
</dbReference>
<dbReference type="PANTHER" id="PTHR13414:SF9">
    <property type="entry name" value="PROTON-COUPLED ZINC ANTIPORTER SLC30A9, MITOCHONDRIAL"/>
    <property type="match status" value="1"/>
</dbReference>
<evidence type="ECO:0000313" key="8">
    <source>
        <dbReference type="EMBL" id="MBK0381657.1"/>
    </source>
</evidence>
<feature type="transmembrane region" description="Helical" evidence="6">
    <location>
        <begin position="75"/>
        <end position="96"/>
    </location>
</feature>
<keyword evidence="9" id="KW-1185">Reference proteome</keyword>
<dbReference type="InterPro" id="IPR036837">
    <property type="entry name" value="Cation_efflux_CTD_sf"/>
</dbReference>
<keyword evidence="4 6" id="KW-1133">Transmembrane helix</keyword>
<dbReference type="RefSeq" id="WP_200584409.1">
    <property type="nucleotide sequence ID" value="NZ_JAEHFY010000002.1"/>
</dbReference>
<feature type="transmembrane region" description="Helical" evidence="6">
    <location>
        <begin position="35"/>
        <end position="54"/>
    </location>
</feature>
<keyword evidence="2" id="KW-0813">Transport</keyword>
<sequence length="302" mass="32718">MTSSSKVSIYAALAANIGIAIIKFIAAAFTGSSSMLSEGIHSAVDSGNQILLLIGIKRSKKPADENHPFGHGQEIYFWSLIVAVLIFGLGGGMSVYEGILHIKNPEELTDPFWNYIVLATAFAFEGTSFVIAVKGFLKLEGNGKFFKKLRGSKDPSLFIVIFEDGAALLGLLIAAIGVFLSHYLNNPIIDGAASISIGVLLAIVAVLLVVESRNLLIGESANKEQIQIITRIVKANKNVHKLLSPLTMQLSPNEVLLALDIEFKDHLRGTELAEIICSLEKEIKTQIPMIKQIFIEAKVFKA</sequence>
<evidence type="ECO:0000256" key="6">
    <source>
        <dbReference type="SAM" id="Phobius"/>
    </source>
</evidence>
<dbReference type="NCBIfam" id="TIGR01297">
    <property type="entry name" value="CDF"/>
    <property type="match status" value="1"/>
</dbReference>
<reference evidence="8 9" key="1">
    <citation type="submission" date="2020-12" db="EMBL/GenBank/DDBJ databases">
        <title>Bacterial novel species Pedobacter sp. SD-b isolated from soil.</title>
        <authorList>
            <person name="Jung H.-Y."/>
        </authorList>
    </citation>
    <scope>NUCLEOTIDE SEQUENCE [LARGE SCALE GENOMIC DNA]</scope>
    <source>
        <strain evidence="8 9">SD-b</strain>
    </source>
</reference>
<feature type="transmembrane region" description="Helical" evidence="6">
    <location>
        <begin position="192"/>
        <end position="210"/>
    </location>
</feature>
<dbReference type="InterPro" id="IPR027469">
    <property type="entry name" value="Cation_efflux_TMD_sf"/>
</dbReference>
<dbReference type="SUPFAM" id="SSF161111">
    <property type="entry name" value="Cation efflux protein transmembrane domain-like"/>
    <property type="match status" value="1"/>
</dbReference>
<accession>A0ABS1BFN4</accession>
<evidence type="ECO:0000256" key="4">
    <source>
        <dbReference type="ARBA" id="ARBA00022989"/>
    </source>
</evidence>
<dbReference type="Pfam" id="PF01545">
    <property type="entry name" value="Cation_efflux"/>
    <property type="match status" value="1"/>
</dbReference>
<organism evidence="8 9">
    <name type="scientific">Pedobacter segetis</name>
    <dbReference type="NCBI Taxonomy" id="2793069"/>
    <lineage>
        <taxon>Bacteria</taxon>
        <taxon>Pseudomonadati</taxon>
        <taxon>Bacteroidota</taxon>
        <taxon>Sphingobacteriia</taxon>
        <taxon>Sphingobacteriales</taxon>
        <taxon>Sphingobacteriaceae</taxon>
        <taxon>Pedobacter</taxon>
    </lineage>
</organism>
<keyword evidence="3 6" id="KW-0812">Transmembrane</keyword>
<comment type="caution">
    <text evidence="8">The sequence shown here is derived from an EMBL/GenBank/DDBJ whole genome shotgun (WGS) entry which is preliminary data.</text>
</comment>
<feature type="transmembrane region" description="Helical" evidence="6">
    <location>
        <begin position="7"/>
        <end position="29"/>
    </location>
</feature>
<gene>
    <name evidence="8" type="ORF">I5M32_01675</name>
</gene>
<name>A0ABS1BFN4_9SPHI</name>
<dbReference type="EMBL" id="JAEHFY010000002">
    <property type="protein sequence ID" value="MBK0381657.1"/>
    <property type="molecule type" value="Genomic_DNA"/>
</dbReference>
<feature type="domain" description="Cation efflux protein transmembrane" evidence="7">
    <location>
        <begin position="10"/>
        <end position="216"/>
    </location>
</feature>
<evidence type="ECO:0000256" key="2">
    <source>
        <dbReference type="ARBA" id="ARBA00022448"/>
    </source>
</evidence>
<evidence type="ECO:0000259" key="7">
    <source>
        <dbReference type="Pfam" id="PF01545"/>
    </source>
</evidence>
<feature type="transmembrane region" description="Helical" evidence="6">
    <location>
        <begin position="116"/>
        <end position="137"/>
    </location>
</feature>
<protein>
    <submittedName>
        <fullName evidence="8">Cation diffusion facilitator family transporter</fullName>
    </submittedName>
</protein>
<evidence type="ECO:0000256" key="1">
    <source>
        <dbReference type="ARBA" id="ARBA00004141"/>
    </source>
</evidence>
<dbReference type="Gene3D" id="1.20.1510.10">
    <property type="entry name" value="Cation efflux protein transmembrane domain"/>
    <property type="match status" value="1"/>
</dbReference>
<feature type="transmembrane region" description="Helical" evidence="6">
    <location>
        <begin position="157"/>
        <end position="180"/>
    </location>
</feature>
<dbReference type="InterPro" id="IPR058533">
    <property type="entry name" value="Cation_efflux_TM"/>
</dbReference>
<evidence type="ECO:0000256" key="3">
    <source>
        <dbReference type="ARBA" id="ARBA00022692"/>
    </source>
</evidence>
<keyword evidence="5 6" id="KW-0472">Membrane</keyword>
<evidence type="ECO:0000313" key="9">
    <source>
        <dbReference type="Proteomes" id="UP000660024"/>
    </source>
</evidence>